<comment type="caution">
    <text evidence="7">The sequence shown here is derived from an EMBL/GenBank/DDBJ whole genome shotgun (WGS) entry which is preliminary data.</text>
</comment>
<dbReference type="GO" id="GO:0000981">
    <property type="term" value="F:DNA-binding transcription factor activity, RNA polymerase II-specific"/>
    <property type="evidence" value="ECO:0007669"/>
    <property type="project" value="TreeGrafter"/>
</dbReference>
<reference evidence="7" key="2">
    <citation type="journal article" date="2023" name="IMA Fungus">
        <title>Comparative genomic study of the Penicillium genus elucidates a diverse pangenome and 15 lateral gene transfer events.</title>
        <authorList>
            <person name="Petersen C."/>
            <person name="Sorensen T."/>
            <person name="Nielsen M.R."/>
            <person name="Sondergaard T.E."/>
            <person name="Sorensen J.L."/>
            <person name="Fitzpatrick D.A."/>
            <person name="Frisvad J.C."/>
            <person name="Nielsen K.L."/>
        </authorList>
    </citation>
    <scope>NUCLEOTIDE SEQUENCE</scope>
    <source>
        <strain evidence="7">IBT 30069</strain>
    </source>
</reference>
<dbReference type="GO" id="GO:0000978">
    <property type="term" value="F:RNA polymerase II cis-regulatory region sequence-specific DNA binding"/>
    <property type="evidence" value="ECO:0007669"/>
    <property type="project" value="TreeGrafter"/>
</dbReference>
<dbReference type="InterPro" id="IPR051127">
    <property type="entry name" value="Fungal_SecMet_Regulators"/>
</dbReference>
<keyword evidence="2" id="KW-0238">DNA-binding</keyword>
<dbReference type="PANTHER" id="PTHR47424:SF3">
    <property type="entry name" value="REGULATORY PROTEIN GAL4"/>
    <property type="match status" value="1"/>
</dbReference>
<keyword evidence="8" id="KW-1185">Reference proteome</keyword>
<proteinExistence type="predicted"/>
<evidence type="ECO:0000256" key="5">
    <source>
        <dbReference type="SAM" id="MobiDB-lite"/>
    </source>
</evidence>
<dbReference type="GO" id="GO:0008270">
    <property type="term" value="F:zinc ion binding"/>
    <property type="evidence" value="ECO:0007669"/>
    <property type="project" value="InterPro"/>
</dbReference>
<keyword evidence="4" id="KW-0539">Nucleus</keyword>
<dbReference type="GO" id="GO:0005634">
    <property type="term" value="C:nucleus"/>
    <property type="evidence" value="ECO:0007669"/>
    <property type="project" value="TreeGrafter"/>
</dbReference>
<feature type="region of interest" description="Disordered" evidence="5">
    <location>
        <begin position="395"/>
        <end position="414"/>
    </location>
</feature>
<reference evidence="7" key="1">
    <citation type="submission" date="2022-11" db="EMBL/GenBank/DDBJ databases">
        <authorList>
            <person name="Petersen C."/>
        </authorList>
    </citation>
    <scope>NUCLEOTIDE SEQUENCE</scope>
    <source>
        <strain evidence="7">IBT 30069</strain>
    </source>
</reference>
<dbReference type="Pfam" id="PF04082">
    <property type="entry name" value="Fungal_trans"/>
    <property type="match status" value="1"/>
</dbReference>
<evidence type="ECO:0000256" key="3">
    <source>
        <dbReference type="ARBA" id="ARBA00023163"/>
    </source>
</evidence>
<evidence type="ECO:0000313" key="8">
    <source>
        <dbReference type="Proteomes" id="UP001149165"/>
    </source>
</evidence>
<dbReference type="OrthoDB" id="6486656at2759"/>
<evidence type="ECO:0000313" key="7">
    <source>
        <dbReference type="EMBL" id="KAJ5116804.1"/>
    </source>
</evidence>
<evidence type="ECO:0000256" key="4">
    <source>
        <dbReference type="ARBA" id="ARBA00023242"/>
    </source>
</evidence>
<keyword evidence="1" id="KW-0805">Transcription regulation</keyword>
<dbReference type="Proteomes" id="UP001149165">
    <property type="component" value="Unassembled WGS sequence"/>
</dbReference>
<protein>
    <recommendedName>
        <fullName evidence="6">Xylanolytic transcriptional activator regulatory domain-containing protein</fullName>
    </recommendedName>
</protein>
<evidence type="ECO:0000256" key="2">
    <source>
        <dbReference type="ARBA" id="ARBA00023125"/>
    </source>
</evidence>
<name>A0A9W9GDD8_9EURO</name>
<gene>
    <name evidence="7" type="ORF">N7456_001152</name>
</gene>
<dbReference type="EMBL" id="JAPQKH010000001">
    <property type="protein sequence ID" value="KAJ5116804.1"/>
    <property type="molecule type" value="Genomic_DNA"/>
</dbReference>
<dbReference type="PANTHER" id="PTHR47424">
    <property type="entry name" value="REGULATORY PROTEIN GAL4"/>
    <property type="match status" value="1"/>
</dbReference>
<dbReference type="AlphaFoldDB" id="A0A9W9GDD8"/>
<accession>A0A9W9GDD8</accession>
<keyword evidence="3" id="KW-0804">Transcription</keyword>
<dbReference type="CDD" id="cd12148">
    <property type="entry name" value="fungal_TF_MHR"/>
    <property type="match status" value="1"/>
</dbReference>
<evidence type="ECO:0000259" key="6">
    <source>
        <dbReference type="Pfam" id="PF04082"/>
    </source>
</evidence>
<evidence type="ECO:0000256" key="1">
    <source>
        <dbReference type="ARBA" id="ARBA00023015"/>
    </source>
</evidence>
<organism evidence="7 8">
    <name type="scientific">Penicillium angulare</name>
    <dbReference type="NCBI Taxonomy" id="116970"/>
    <lineage>
        <taxon>Eukaryota</taxon>
        <taxon>Fungi</taxon>
        <taxon>Dikarya</taxon>
        <taxon>Ascomycota</taxon>
        <taxon>Pezizomycotina</taxon>
        <taxon>Eurotiomycetes</taxon>
        <taxon>Eurotiomycetidae</taxon>
        <taxon>Eurotiales</taxon>
        <taxon>Aspergillaceae</taxon>
        <taxon>Penicillium</taxon>
    </lineage>
</organism>
<sequence length="455" mass="52119">MIESTYLRLWQLETRSDFPSHISDEDLDTDMAIFNMIFALVCQMENEEESADHFYQKSRHSYAIDAIDEPSLKTVQLLVLTGIYLQSTKFASRCWFVVGSAIRYAHYLGLDVKDEELSSRAEHGYVTRRRGIFRLTKIPRLLSLSFNRKSMTCEDIGIDLPQITQCDDSGNAESSHIPPFIKYSVTLFEIMNKTLVHIYHQASHENRLKDNLPHWWNRPQLANILSQTQALDDLCSGMPDHLNPDSTETRTAGLFAEEIGWQSYVFRSRFLYVRILILRPLLLSAAIANVRHMHRDLNSNNSSRFTIEEGTARATTFKMAKWREFHYAFVCAISISIARLCSFDSDSFREYQLNKSWDLCVDILHHYKPRIESAQRAMDILDCLNSQVAKVMKDGLYGTNPQPSQPEVPNEEHSSSLFGLTGFMDENSSMGSFDPYGLDYAWLNSEVGGLGWLGG</sequence>
<dbReference type="GO" id="GO:0006351">
    <property type="term" value="P:DNA-templated transcription"/>
    <property type="evidence" value="ECO:0007669"/>
    <property type="project" value="InterPro"/>
</dbReference>
<dbReference type="InterPro" id="IPR007219">
    <property type="entry name" value="XnlR_reg_dom"/>
</dbReference>
<dbReference type="GO" id="GO:0000435">
    <property type="term" value="P:positive regulation of transcription from RNA polymerase II promoter by galactose"/>
    <property type="evidence" value="ECO:0007669"/>
    <property type="project" value="TreeGrafter"/>
</dbReference>
<feature type="domain" description="Xylanolytic transcriptional activator regulatory" evidence="6">
    <location>
        <begin position="30"/>
        <end position="211"/>
    </location>
</feature>